<evidence type="ECO:0000256" key="2">
    <source>
        <dbReference type="ARBA" id="ARBA00022840"/>
    </source>
</evidence>
<keyword evidence="2" id="KW-0067">ATP-binding</keyword>
<organism evidence="4 5">
    <name type="scientific">Durusdinium trenchii</name>
    <dbReference type="NCBI Taxonomy" id="1381693"/>
    <lineage>
        <taxon>Eukaryota</taxon>
        <taxon>Sar</taxon>
        <taxon>Alveolata</taxon>
        <taxon>Dinophyceae</taxon>
        <taxon>Suessiales</taxon>
        <taxon>Symbiodiniaceae</taxon>
        <taxon>Durusdinium</taxon>
    </lineage>
</organism>
<evidence type="ECO:0000256" key="3">
    <source>
        <dbReference type="SAM" id="MobiDB-lite"/>
    </source>
</evidence>
<dbReference type="Gene3D" id="3.90.640.10">
    <property type="entry name" value="Actin, Chain A, domain 4"/>
    <property type="match status" value="1"/>
</dbReference>
<reference evidence="4 5" key="1">
    <citation type="submission" date="2024-02" db="EMBL/GenBank/DDBJ databases">
        <authorList>
            <person name="Chen Y."/>
            <person name="Shah S."/>
            <person name="Dougan E. K."/>
            <person name="Thang M."/>
            <person name="Chan C."/>
        </authorList>
    </citation>
    <scope>NUCLEOTIDE SEQUENCE [LARGE SCALE GENOMIC DNA]</scope>
</reference>
<dbReference type="InterPro" id="IPR013126">
    <property type="entry name" value="Hsp_70_fam"/>
</dbReference>
<dbReference type="EMBL" id="CAXAMM010013559">
    <property type="protein sequence ID" value="CAK9031685.1"/>
    <property type="molecule type" value="Genomic_DNA"/>
</dbReference>
<dbReference type="Proteomes" id="UP001642464">
    <property type="component" value="Unassembled WGS sequence"/>
</dbReference>
<dbReference type="SUPFAM" id="SSF53067">
    <property type="entry name" value="Actin-like ATPase domain"/>
    <property type="match status" value="2"/>
</dbReference>
<protein>
    <submittedName>
        <fullName evidence="4">Chaperone protein dnaK (HSP70) (Heat shock 70 kDa protein) (Heat shock protein 70)</fullName>
    </submittedName>
</protein>
<evidence type="ECO:0000256" key="1">
    <source>
        <dbReference type="ARBA" id="ARBA00022741"/>
    </source>
</evidence>
<sequence length="415" mass="46496">MKRLLGRTYEEAHQIGLRPSELGADPSGQAREIVRLLLPGGRVISVEEVVAVLIKELVKIAENYLGQPIKRAILGVPVRWNKYQKRALEYAAELAGLETVRLVPEPELAVRAYGGGNLGPRPRNFKGKVEIEATAQRLEENPYSASAEELDTFRESMKKIQNPTAKHILVADLGGGTFDVCIVRQWVEWDEIHIQFTSGDERLGGNDFDNALTTWKPEMQRLKKWPLSRESQDELRILAKKAKERLSSSDSAEILFGPFKATVTRDNFRVICLDVLKRLLVPIREAAYGSHLRLPFESLAEEALDVAERSTKRKKRMTERDLRTRSKQLRSKHQKGDVEDDDEIMIDEILLIGAATWNPAVREILALVTGVTPSSASIDPETSVALGAAILASIMDQQMTDMQARETRAPYILVG</sequence>
<dbReference type="Pfam" id="PF00012">
    <property type="entry name" value="HSP70"/>
    <property type="match status" value="3"/>
</dbReference>
<name>A0ABP0KZP5_9DINO</name>
<keyword evidence="1" id="KW-0547">Nucleotide-binding</keyword>
<keyword evidence="5" id="KW-1185">Reference proteome</keyword>
<comment type="caution">
    <text evidence="4">The sequence shown here is derived from an EMBL/GenBank/DDBJ whole genome shotgun (WGS) entry which is preliminary data.</text>
</comment>
<evidence type="ECO:0000313" key="5">
    <source>
        <dbReference type="Proteomes" id="UP001642464"/>
    </source>
</evidence>
<dbReference type="InterPro" id="IPR043129">
    <property type="entry name" value="ATPase_NBD"/>
</dbReference>
<proteinExistence type="predicted"/>
<gene>
    <name evidence="4" type="ORF">SCF082_LOCUS19743</name>
</gene>
<evidence type="ECO:0000313" key="4">
    <source>
        <dbReference type="EMBL" id="CAK9031685.1"/>
    </source>
</evidence>
<dbReference type="Gene3D" id="3.30.420.40">
    <property type="match status" value="4"/>
</dbReference>
<feature type="region of interest" description="Disordered" evidence="3">
    <location>
        <begin position="307"/>
        <end position="337"/>
    </location>
</feature>
<accession>A0ABP0KZP5</accession>
<dbReference type="PANTHER" id="PTHR19375">
    <property type="entry name" value="HEAT SHOCK PROTEIN 70KDA"/>
    <property type="match status" value="1"/>
</dbReference>